<evidence type="ECO:0000256" key="7">
    <source>
        <dbReference type="ARBA" id="ARBA00022989"/>
    </source>
</evidence>
<keyword evidence="4 9" id="KW-0812">Transmembrane</keyword>
<dbReference type="PANTHER" id="PTHR33695">
    <property type="entry name" value="LIPOPROTEIN SIGNAL PEPTIDASE"/>
    <property type="match status" value="1"/>
</dbReference>
<comment type="catalytic activity">
    <reaction evidence="9 10">
        <text>Release of signal peptides from bacterial membrane prolipoproteins. Hydrolyzes -Xaa-Yaa-Zaa-|-(S,diacylglyceryl)Cys-, in which Xaa is hydrophobic (preferably Leu), and Yaa (Ala or Ser) and Zaa (Gly or Ala) have small, neutral side chains.</text>
        <dbReference type="EC" id="3.4.23.36"/>
    </reaction>
</comment>
<dbReference type="EC" id="3.4.23.36" evidence="9"/>
<comment type="subcellular location">
    <subcellularLocation>
        <location evidence="9">Cell membrane</location>
        <topology evidence="9">Multi-pass membrane protein</topology>
    </subcellularLocation>
</comment>
<feature type="active site" evidence="9">
    <location>
        <position position="112"/>
    </location>
</feature>
<evidence type="ECO:0000313" key="12">
    <source>
        <dbReference type="EMBL" id="TCZ78728.1"/>
    </source>
</evidence>
<gene>
    <name evidence="9 12" type="primary">lspA</name>
    <name evidence="12" type="ORF">E0485_06500</name>
</gene>
<dbReference type="PROSITE" id="PS00855">
    <property type="entry name" value="SPASE_II"/>
    <property type="match status" value="1"/>
</dbReference>
<feature type="active site" evidence="9">
    <location>
        <position position="132"/>
    </location>
</feature>
<feature type="transmembrane region" description="Helical" evidence="9">
    <location>
        <begin position="88"/>
        <end position="108"/>
    </location>
</feature>
<name>A0A4R4EKC4_9BACL</name>
<dbReference type="PRINTS" id="PR00781">
    <property type="entry name" value="LIPOSIGPTASE"/>
</dbReference>
<organism evidence="12 13">
    <name type="scientific">Paenibacillus albiflavus</name>
    <dbReference type="NCBI Taxonomy" id="2545760"/>
    <lineage>
        <taxon>Bacteria</taxon>
        <taxon>Bacillati</taxon>
        <taxon>Bacillota</taxon>
        <taxon>Bacilli</taxon>
        <taxon>Bacillales</taxon>
        <taxon>Paenibacillaceae</taxon>
        <taxon>Paenibacillus</taxon>
    </lineage>
</organism>
<feature type="transmembrane region" description="Helical" evidence="9">
    <location>
        <begin position="58"/>
        <end position="76"/>
    </location>
</feature>
<dbReference type="InterPro" id="IPR001872">
    <property type="entry name" value="Peptidase_A8"/>
</dbReference>
<evidence type="ECO:0000256" key="10">
    <source>
        <dbReference type="RuleBase" id="RU000594"/>
    </source>
</evidence>
<evidence type="ECO:0000256" key="1">
    <source>
        <dbReference type="ARBA" id="ARBA00006139"/>
    </source>
</evidence>
<keyword evidence="6 9" id="KW-0378">Hydrolase</keyword>
<reference evidence="12 13" key="1">
    <citation type="submission" date="2019-03" db="EMBL/GenBank/DDBJ databases">
        <authorList>
            <person name="Kim M.K.M."/>
        </authorList>
    </citation>
    <scope>NUCLEOTIDE SEQUENCE [LARGE SCALE GENOMIC DNA]</scope>
    <source>
        <strain evidence="12 13">18JY21-1</strain>
    </source>
</reference>
<evidence type="ECO:0000256" key="2">
    <source>
        <dbReference type="ARBA" id="ARBA00022475"/>
    </source>
</evidence>
<dbReference type="RefSeq" id="WP_132417178.1">
    <property type="nucleotide sequence ID" value="NZ_SKFG01000004.1"/>
</dbReference>
<evidence type="ECO:0000256" key="9">
    <source>
        <dbReference type="HAMAP-Rule" id="MF_00161"/>
    </source>
</evidence>
<dbReference type="HAMAP" id="MF_00161">
    <property type="entry name" value="LspA"/>
    <property type="match status" value="1"/>
</dbReference>
<dbReference type="OrthoDB" id="9810259at2"/>
<evidence type="ECO:0000256" key="8">
    <source>
        <dbReference type="ARBA" id="ARBA00023136"/>
    </source>
</evidence>
<proteinExistence type="inferred from homology"/>
<keyword evidence="7 9" id="KW-1133">Transmembrane helix</keyword>
<dbReference type="GO" id="GO:0006508">
    <property type="term" value="P:proteolysis"/>
    <property type="evidence" value="ECO:0007669"/>
    <property type="project" value="UniProtKB-KW"/>
</dbReference>
<dbReference type="EMBL" id="SKFG01000004">
    <property type="protein sequence ID" value="TCZ78728.1"/>
    <property type="molecule type" value="Genomic_DNA"/>
</dbReference>
<dbReference type="Proteomes" id="UP000295418">
    <property type="component" value="Unassembled WGS sequence"/>
</dbReference>
<evidence type="ECO:0000256" key="5">
    <source>
        <dbReference type="ARBA" id="ARBA00022750"/>
    </source>
</evidence>
<dbReference type="AlphaFoldDB" id="A0A4R4EKC4"/>
<feature type="transmembrane region" description="Helical" evidence="9">
    <location>
        <begin position="120"/>
        <end position="144"/>
    </location>
</feature>
<evidence type="ECO:0000313" key="13">
    <source>
        <dbReference type="Proteomes" id="UP000295418"/>
    </source>
</evidence>
<dbReference type="UniPathway" id="UPA00665"/>
<dbReference type="PANTHER" id="PTHR33695:SF1">
    <property type="entry name" value="LIPOPROTEIN SIGNAL PEPTIDASE"/>
    <property type="match status" value="1"/>
</dbReference>
<keyword evidence="8 9" id="KW-0472">Membrane</keyword>
<dbReference type="GO" id="GO:0005886">
    <property type="term" value="C:plasma membrane"/>
    <property type="evidence" value="ECO:0007669"/>
    <property type="project" value="UniProtKB-SubCell"/>
</dbReference>
<evidence type="ECO:0000256" key="6">
    <source>
        <dbReference type="ARBA" id="ARBA00022801"/>
    </source>
</evidence>
<comment type="function">
    <text evidence="9 10">This protein specifically catalyzes the removal of signal peptides from prolipoproteins.</text>
</comment>
<comment type="caution">
    <text evidence="9">Lacks conserved residue(s) required for the propagation of feature annotation.</text>
</comment>
<sequence>MYYYLIALLVFAIDQASKWMIVKYMEIGQGISVIGNFFTLTSIRNKGAAFSMLEGKRWLLITISIVAFVVISYMLNKFKSSSSKMMPIALSLILGGAVGNFLDRAVFGEVVDFLQFHFEAINYTFAIFNLADVAISCGAILIILDSLITWRKEKKEAAQSN</sequence>
<evidence type="ECO:0000256" key="3">
    <source>
        <dbReference type="ARBA" id="ARBA00022670"/>
    </source>
</evidence>
<keyword evidence="5 9" id="KW-0064">Aspartyl protease</keyword>
<comment type="similarity">
    <text evidence="1 9 11">Belongs to the peptidase A8 family.</text>
</comment>
<evidence type="ECO:0000256" key="11">
    <source>
        <dbReference type="RuleBase" id="RU004181"/>
    </source>
</evidence>
<dbReference type="Pfam" id="PF01252">
    <property type="entry name" value="Peptidase_A8"/>
    <property type="match status" value="1"/>
</dbReference>
<accession>A0A4R4EKC4</accession>
<comment type="pathway">
    <text evidence="9">Protein modification; lipoprotein biosynthesis (signal peptide cleavage).</text>
</comment>
<keyword evidence="13" id="KW-1185">Reference proteome</keyword>
<keyword evidence="3 9" id="KW-0645">Protease</keyword>
<protein>
    <recommendedName>
        <fullName evidence="9">Lipoprotein signal peptidase</fullName>
        <ecNumber evidence="9">3.4.23.36</ecNumber>
    </recommendedName>
    <alternativeName>
        <fullName evidence="9">Prolipoprotein signal peptidase</fullName>
    </alternativeName>
    <alternativeName>
        <fullName evidence="9">Signal peptidase II</fullName>
        <shortName evidence="9">SPase II</shortName>
    </alternativeName>
</protein>
<comment type="caution">
    <text evidence="12">The sequence shown here is derived from an EMBL/GenBank/DDBJ whole genome shotgun (WGS) entry which is preliminary data.</text>
</comment>
<dbReference type="NCBIfam" id="TIGR00077">
    <property type="entry name" value="lspA"/>
    <property type="match status" value="1"/>
</dbReference>
<dbReference type="GO" id="GO:0004190">
    <property type="term" value="F:aspartic-type endopeptidase activity"/>
    <property type="evidence" value="ECO:0007669"/>
    <property type="project" value="UniProtKB-UniRule"/>
</dbReference>
<evidence type="ECO:0000256" key="4">
    <source>
        <dbReference type="ARBA" id="ARBA00022692"/>
    </source>
</evidence>
<keyword evidence="2 9" id="KW-1003">Cell membrane</keyword>